<feature type="compositionally biased region" description="Basic and acidic residues" evidence="1">
    <location>
        <begin position="1"/>
        <end position="10"/>
    </location>
</feature>
<dbReference type="AlphaFoldDB" id="A0A829X0M4"/>
<dbReference type="Proteomes" id="UP000484858">
    <property type="component" value="Unassembled WGS sequence"/>
</dbReference>
<gene>
    <name evidence="2" type="ORF">NBRC3293_3014</name>
    <name evidence="3" type="ORF">NBRC3293_3039</name>
</gene>
<feature type="region of interest" description="Disordered" evidence="1">
    <location>
        <begin position="1"/>
        <end position="49"/>
    </location>
</feature>
<name>A0A829X0M4_GLUOY</name>
<evidence type="ECO:0000256" key="1">
    <source>
        <dbReference type="SAM" id="MobiDB-lite"/>
    </source>
</evidence>
<sequence length="49" mass="5487">MLRAAIERGKALRHKNILPPRSATEREKSHLKNMPSDRPQGPENLAISA</sequence>
<evidence type="ECO:0000313" key="2">
    <source>
        <dbReference type="EMBL" id="GEM18517.1"/>
    </source>
</evidence>
<reference evidence="3 4" key="1">
    <citation type="submission" date="2013-04" db="EMBL/GenBank/DDBJ databases">
        <title>Gluconobacter oxydans NBRC 3293 whole genome sequence.</title>
        <authorList>
            <person name="Matsutani M."/>
            <person name="Yakushi T."/>
            <person name="Matsushita K."/>
        </authorList>
    </citation>
    <scope>NUCLEOTIDE SEQUENCE [LARGE SCALE GENOMIC DNA]</scope>
    <source>
        <strain evidence="3 4">NBRC 3293</strain>
    </source>
</reference>
<proteinExistence type="predicted"/>
<accession>A0A829X0M4</accession>
<dbReference type="EMBL" id="BARJ01000021">
    <property type="protein sequence ID" value="GEM18541.1"/>
    <property type="molecule type" value="Genomic_DNA"/>
</dbReference>
<dbReference type="EMBL" id="BARJ01000014">
    <property type="protein sequence ID" value="GEM18517.1"/>
    <property type="molecule type" value="Genomic_DNA"/>
</dbReference>
<evidence type="ECO:0000313" key="3">
    <source>
        <dbReference type="EMBL" id="GEM18541.1"/>
    </source>
</evidence>
<organism evidence="3 4">
    <name type="scientific">Gluconobacter oxydans NBRC 3293</name>
    <dbReference type="NCBI Taxonomy" id="1315969"/>
    <lineage>
        <taxon>Bacteria</taxon>
        <taxon>Pseudomonadati</taxon>
        <taxon>Pseudomonadota</taxon>
        <taxon>Alphaproteobacteria</taxon>
        <taxon>Acetobacterales</taxon>
        <taxon>Acetobacteraceae</taxon>
        <taxon>Gluconobacter</taxon>
    </lineage>
</organism>
<comment type="caution">
    <text evidence="3">The sequence shown here is derived from an EMBL/GenBank/DDBJ whole genome shotgun (WGS) entry which is preliminary data.</text>
</comment>
<protein>
    <submittedName>
        <fullName evidence="3">Uncharacterized protein</fullName>
    </submittedName>
</protein>
<evidence type="ECO:0000313" key="4">
    <source>
        <dbReference type="Proteomes" id="UP000484858"/>
    </source>
</evidence>